<organism evidence="2 3">
    <name type="scientific">Phytohabitans flavus</name>
    <dbReference type="NCBI Taxonomy" id="1076124"/>
    <lineage>
        <taxon>Bacteria</taxon>
        <taxon>Bacillati</taxon>
        <taxon>Actinomycetota</taxon>
        <taxon>Actinomycetes</taxon>
        <taxon>Micromonosporales</taxon>
        <taxon>Micromonosporaceae</taxon>
    </lineage>
</organism>
<reference evidence="2 3" key="2">
    <citation type="submission" date="2020-03" db="EMBL/GenBank/DDBJ databases">
        <authorList>
            <person name="Ichikawa N."/>
            <person name="Kimura A."/>
            <person name="Kitahashi Y."/>
            <person name="Uohara A."/>
        </authorList>
    </citation>
    <scope>NUCLEOTIDE SEQUENCE [LARGE SCALE GENOMIC DNA]</scope>
    <source>
        <strain evidence="2 3">NBRC 107702</strain>
    </source>
</reference>
<proteinExistence type="predicted"/>
<evidence type="ECO:0000313" key="2">
    <source>
        <dbReference type="EMBL" id="BCB79615.1"/>
    </source>
</evidence>
<dbReference type="EMBL" id="AP022870">
    <property type="protein sequence ID" value="BCB79615.1"/>
    <property type="molecule type" value="Genomic_DNA"/>
</dbReference>
<sequence>MAEPESLNAPVASYVPDANDMEKQAAHDKMMAHIRIVVDQAPPLSDEQISLLRELLSGPKPHPSRFRRWQVKLSCGHGLPTESLDDNPPQRALDCTECGAAGRIVVAFQPLDRSGEPQPDPTTAPRLPRRRTRAELEAQIADLQAQLAQQRDTEHP</sequence>
<protein>
    <submittedName>
        <fullName evidence="2">Uncharacterized protein</fullName>
    </submittedName>
</protein>
<feature type="region of interest" description="Disordered" evidence="1">
    <location>
        <begin position="109"/>
        <end position="131"/>
    </location>
</feature>
<dbReference type="RefSeq" id="WP_173039633.1">
    <property type="nucleotide sequence ID" value="NZ_AP022870.1"/>
</dbReference>
<keyword evidence="3" id="KW-1185">Reference proteome</keyword>
<gene>
    <name evidence="2" type="ORF">Pflav_060250</name>
</gene>
<reference evidence="2 3" key="1">
    <citation type="submission" date="2020-03" db="EMBL/GenBank/DDBJ databases">
        <title>Whole genome shotgun sequence of Phytohabitans flavus NBRC 107702.</title>
        <authorList>
            <person name="Komaki H."/>
            <person name="Tamura T."/>
        </authorList>
    </citation>
    <scope>NUCLEOTIDE SEQUENCE [LARGE SCALE GENOMIC DNA]</scope>
    <source>
        <strain evidence="2 3">NBRC 107702</strain>
    </source>
</reference>
<evidence type="ECO:0000313" key="3">
    <source>
        <dbReference type="Proteomes" id="UP000502508"/>
    </source>
</evidence>
<accession>A0A6F8Y0L0</accession>
<dbReference type="KEGG" id="pfla:Pflav_060250"/>
<evidence type="ECO:0000256" key="1">
    <source>
        <dbReference type="SAM" id="MobiDB-lite"/>
    </source>
</evidence>
<dbReference type="Proteomes" id="UP000502508">
    <property type="component" value="Chromosome"/>
</dbReference>
<name>A0A6F8Y0L0_9ACTN</name>
<dbReference type="AlphaFoldDB" id="A0A6F8Y0L0"/>